<reference evidence="1" key="1">
    <citation type="submission" date="2022-03" db="EMBL/GenBank/DDBJ databases">
        <authorList>
            <person name="Alioto T."/>
            <person name="Alioto T."/>
            <person name="Gomez Garrido J."/>
        </authorList>
    </citation>
    <scope>NUCLEOTIDE SEQUENCE</scope>
</reference>
<evidence type="ECO:0000313" key="1">
    <source>
        <dbReference type="EMBL" id="CAH2315546.1"/>
    </source>
</evidence>
<sequence length="70" mass="7998">MASPQVPTLDHWMDKVEEIHGMEQLTASLRNTTERYQQIWTPWLMFLAEDRTARTHPTTDATLIAGGETA</sequence>
<dbReference type="AlphaFoldDB" id="A0AAD1WNA7"/>
<protein>
    <submittedName>
        <fullName evidence="1">Uncharacterized protein</fullName>
    </submittedName>
</protein>
<dbReference type="Proteomes" id="UP001295444">
    <property type="component" value="Chromosome 09"/>
</dbReference>
<evidence type="ECO:0000313" key="2">
    <source>
        <dbReference type="Proteomes" id="UP001295444"/>
    </source>
</evidence>
<name>A0AAD1WNA7_PELCU</name>
<organism evidence="1 2">
    <name type="scientific">Pelobates cultripes</name>
    <name type="common">Western spadefoot toad</name>
    <dbReference type="NCBI Taxonomy" id="61616"/>
    <lineage>
        <taxon>Eukaryota</taxon>
        <taxon>Metazoa</taxon>
        <taxon>Chordata</taxon>
        <taxon>Craniata</taxon>
        <taxon>Vertebrata</taxon>
        <taxon>Euteleostomi</taxon>
        <taxon>Amphibia</taxon>
        <taxon>Batrachia</taxon>
        <taxon>Anura</taxon>
        <taxon>Pelobatoidea</taxon>
        <taxon>Pelobatidae</taxon>
        <taxon>Pelobates</taxon>
    </lineage>
</organism>
<keyword evidence="2" id="KW-1185">Reference proteome</keyword>
<proteinExistence type="predicted"/>
<gene>
    <name evidence="1" type="ORF">PECUL_23A012582</name>
</gene>
<dbReference type="EMBL" id="OW240920">
    <property type="protein sequence ID" value="CAH2315546.1"/>
    <property type="molecule type" value="Genomic_DNA"/>
</dbReference>
<accession>A0AAD1WNA7</accession>